<dbReference type="STRING" id="1437425.CSEC_0249"/>
<dbReference type="EMBL" id="CCEJ010000001">
    <property type="protein sequence ID" value="CDR33088.1"/>
    <property type="molecule type" value="Genomic_DNA"/>
</dbReference>
<evidence type="ECO:0000313" key="6">
    <source>
        <dbReference type="EMBL" id="CDR33088.1"/>
    </source>
</evidence>
<reference evidence="6" key="2">
    <citation type="submission" date="2014-09" db="EMBL/GenBank/DDBJ databases">
        <title>Criblamydia sequanensis harbors a mega-plasmid encoding arsenite resistance.</title>
        <authorList>
            <person name="Bertelli C."/>
            <person name="Goesmann A."/>
            <person name="Greub G."/>
        </authorList>
    </citation>
    <scope>NUCLEOTIDE SEQUENCE [LARGE SCALE GENOMIC DNA]</scope>
    <source>
        <strain evidence="6">CRIB-18</strain>
    </source>
</reference>
<keyword evidence="3" id="KW-0904">Protein phosphatase</keyword>
<dbReference type="SMART" id="SM00332">
    <property type="entry name" value="PP2Cc"/>
    <property type="match status" value="1"/>
</dbReference>
<keyword evidence="4" id="KW-0812">Transmembrane</keyword>
<organism evidence="6 7">
    <name type="scientific">Candidatus Criblamydia sequanensis CRIB-18</name>
    <dbReference type="NCBI Taxonomy" id="1437425"/>
    <lineage>
        <taxon>Bacteria</taxon>
        <taxon>Pseudomonadati</taxon>
        <taxon>Chlamydiota</taxon>
        <taxon>Chlamydiia</taxon>
        <taxon>Parachlamydiales</taxon>
        <taxon>Candidatus Criblamydiaceae</taxon>
        <taxon>Candidatus Criblamydia</taxon>
    </lineage>
</organism>
<feature type="domain" description="PPM-type phosphatase" evidence="5">
    <location>
        <begin position="239"/>
        <end position="492"/>
    </location>
</feature>
<dbReference type="GO" id="GO:0004722">
    <property type="term" value="F:protein serine/threonine phosphatase activity"/>
    <property type="evidence" value="ECO:0007669"/>
    <property type="project" value="UniProtKB-EC"/>
</dbReference>
<dbReference type="InterPro" id="IPR015655">
    <property type="entry name" value="PP2C"/>
</dbReference>
<dbReference type="Pfam" id="PF00481">
    <property type="entry name" value="PP2C"/>
    <property type="match status" value="1"/>
</dbReference>
<dbReference type="CDD" id="cd00143">
    <property type="entry name" value="PP2Cc"/>
    <property type="match status" value="1"/>
</dbReference>
<evidence type="ECO:0000256" key="4">
    <source>
        <dbReference type="SAM" id="Phobius"/>
    </source>
</evidence>
<evidence type="ECO:0000313" key="7">
    <source>
        <dbReference type="Proteomes" id="UP000031552"/>
    </source>
</evidence>
<feature type="transmembrane region" description="Helical" evidence="4">
    <location>
        <begin position="62"/>
        <end position="86"/>
    </location>
</feature>
<sequence length="495" mass="55679">MSNTVSTLPFWTPLHFGNHDLASPVEKFSEVYFELGGIIAEIVHLHDSHIEVALNKLNPPPFILTCAKVVLIATMLLPLTVFLLVVKWILRARTVFVIQNQNPKKTGEGESTLSKEEKKENELQELHKKIKDFEIKPENADEFNGLLAQFIDSYLENEDYPRLVVGEEGLDLYELYQQALTNWRDFRVSFNREKTCKKVSHVIELSSILKPLRKSKKITKNRNKDTSQLNPQLINDKWVSRVTALSTDHKNNEDRTQATIINHKDGPINYFAVYDGHGGSDCSEKLKEHLHTYVEKELQNISLSDPLATSNALKKAFIKANQAWKEAAEENMYLNGGSTATVTLWQRDVLYTANAGDSRAVLIVDDEIIQLSKDAKLEDPRFTRSVTKRGGVIKKNRVMGSIGMARCFGDLGIKGLTARPTISRYKVDNAAGKKIFLIIASDGVWDVLSTPDVLKVYKELETKEVETLSDSLVNSALKLESQDDITVLVTSPGLV</sequence>
<name>A0A090D0I9_9BACT</name>
<proteinExistence type="predicted"/>
<dbReference type="Gene3D" id="3.60.40.10">
    <property type="entry name" value="PPM-type phosphatase domain"/>
    <property type="match status" value="1"/>
</dbReference>
<accession>A0A090D0I9</accession>
<gene>
    <name evidence="6" type="ORF">CSEC_0249</name>
</gene>
<protein>
    <submittedName>
        <fullName evidence="6">Serine/threonine phosphatase</fullName>
        <ecNumber evidence="6">3.1.3.16</ecNumber>
    </submittedName>
</protein>
<dbReference type="PROSITE" id="PS01032">
    <property type="entry name" value="PPM_1"/>
    <property type="match status" value="1"/>
</dbReference>
<evidence type="ECO:0000259" key="5">
    <source>
        <dbReference type="PROSITE" id="PS51746"/>
    </source>
</evidence>
<dbReference type="PANTHER" id="PTHR47992">
    <property type="entry name" value="PROTEIN PHOSPHATASE"/>
    <property type="match status" value="1"/>
</dbReference>
<keyword evidence="1" id="KW-0479">Metal-binding</keyword>
<reference evidence="6" key="1">
    <citation type="submission" date="2013-12" db="EMBL/GenBank/DDBJ databases">
        <authorList>
            <person name="Linke B."/>
        </authorList>
    </citation>
    <scope>NUCLEOTIDE SEQUENCE [LARGE SCALE GENOMIC DNA]</scope>
    <source>
        <strain evidence="6">CRIB-18</strain>
    </source>
</reference>
<dbReference type="InterPro" id="IPR000222">
    <property type="entry name" value="PP2C_BS"/>
</dbReference>
<dbReference type="EC" id="3.1.3.16" evidence="6"/>
<keyword evidence="7" id="KW-1185">Reference proteome</keyword>
<dbReference type="OrthoDB" id="21931at2"/>
<dbReference type="eggNOG" id="COG0631">
    <property type="taxonomic scope" value="Bacteria"/>
</dbReference>
<dbReference type="Proteomes" id="UP000031552">
    <property type="component" value="Unassembled WGS sequence"/>
</dbReference>
<dbReference type="GO" id="GO:0046872">
    <property type="term" value="F:metal ion binding"/>
    <property type="evidence" value="ECO:0007669"/>
    <property type="project" value="UniProtKB-KW"/>
</dbReference>
<dbReference type="SUPFAM" id="SSF81606">
    <property type="entry name" value="PP2C-like"/>
    <property type="match status" value="1"/>
</dbReference>
<dbReference type="AlphaFoldDB" id="A0A090D0I9"/>
<dbReference type="PROSITE" id="PS51746">
    <property type="entry name" value="PPM_2"/>
    <property type="match status" value="1"/>
</dbReference>
<keyword evidence="4" id="KW-0472">Membrane</keyword>
<comment type="caution">
    <text evidence="6">The sequence shown here is derived from an EMBL/GenBank/DDBJ whole genome shotgun (WGS) entry which is preliminary data.</text>
</comment>
<evidence type="ECO:0000256" key="3">
    <source>
        <dbReference type="ARBA" id="ARBA00022912"/>
    </source>
</evidence>
<dbReference type="RefSeq" id="WP_041016581.1">
    <property type="nucleotide sequence ID" value="NZ_CCEJ010000001.1"/>
</dbReference>
<dbReference type="InterPro" id="IPR001932">
    <property type="entry name" value="PPM-type_phosphatase-like_dom"/>
</dbReference>
<evidence type="ECO:0000256" key="2">
    <source>
        <dbReference type="ARBA" id="ARBA00022801"/>
    </source>
</evidence>
<dbReference type="InterPro" id="IPR036457">
    <property type="entry name" value="PPM-type-like_dom_sf"/>
</dbReference>
<keyword evidence="4" id="KW-1133">Transmembrane helix</keyword>
<keyword evidence="2 6" id="KW-0378">Hydrolase</keyword>
<evidence type="ECO:0000256" key="1">
    <source>
        <dbReference type="ARBA" id="ARBA00022723"/>
    </source>
</evidence>